<name>A0A7R9DMW1_TIMPO</name>
<evidence type="ECO:0000313" key="1">
    <source>
        <dbReference type="EMBL" id="CAD7417663.1"/>
    </source>
</evidence>
<dbReference type="EMBL" id="OD014446">
    <property type="protein sequence ID" value="CAD7417663.1"/>
    <property type="molecule type" value="Genomic_DNA"/>
</dbReference>
<dbReference type="AlphaFoldDB" id="A0A7R9DMW1"/>
<sequence length="76" mass="8686">MPVPWRRVWTSRQFLIACVAASGNDWGFHTLITLGPKYMKENLGLDLEQLTVAKSSRFELSLRVVIWSKKEPLATP</sequence>
<dbReference type="InterPro" id="IPR036259">
    <property type="entry name" value="MFS_trans_sf"/>
</dbReference>
<organism evidence="1">
    <name type="scientific">Timema poppense</name>
    <name type="common">Walking stick</name>
    <dbReference type="NCBI Taxonomy" id="170557"/>
    <lineage>
        <taxon>Eukaryota</taxon>
        <taxon>Metazoa</taxon>
        <taxon>Ecdysozoa</taxon>
        <taxon>Arthropoda</taxon>
        <taxon>Hexapoda</taxon>
        <taxon>Insecta</taxon>
        <taxon>Pterygota</taxon>
        <taxon>Neoptera</taxon>
        <taxon>Polyneoptera</taxon>
        <taxon>Phasmatodea</taxon>
        <taxon>Timematodea</taxon>
        <taxon>Timematoidea</taxon>
        <taxon>Timematidae</taxon>
        <taxon>Timema</taxon>
    </lineage>
</organism>
<gene>
    <name evidence="1" type="ORF">TPSB3V08_LOCUS11943</name>
</gene>
<reference evidence="1" key="1">
    <citation type="submission" date="2020-11" db="EMBL/GenBank/DDBJ databases">
        <authorList>
            <person name="Tran Van P."/>
        </authorList>
    </citation>
    <scope>NUCLEOTIDE SEQUENCE</scope>
</reference>
<proteinExistence type="predicted"/>
<dbReference type="SUPFAM" id="SSF103473">
    <property type="entry name" value="MFS general substrate transporter"/>
    <property type="match status" value="1"/>
</dbReference>
<accession>A0A7R9DMW1</accession>
<protein>
    <submittedName>
        <fullName evidence="1">Uncharacterized protein</fullName>
    </submittedName>
</protein>